<dbReference type="Proteomes" id="UP000324222">
    <property type="component" value="Unassembled WGS sequence"/>
</dbReference>
<gene>
    <name evidence="1" type="ORF">E2C01_055714</name>
</gene>
<comment type="caution">
    <text evidence="1">The sequence shown here is derived from an EMBL/GenBank/DDBJ whole genome shotgun (WGS) entry which is preliminary data.</text>
</comment>
<accession>A0A5B7GNG9</accession>
<proteinExistence type="predicted"/>
<dbReference type="EMBL" id="VSRR010018737">
    <property type="protein sequence ID" value="MPC61641.1"/>
    <property type="molecule type" value="Genomic_DNA"/>
</dbReference>
<name>A0A5B7GNG9_PORTR</name>
<protein>
    <submittedName>
        <fullName evidence="1">Uncharacterized protein</fullName>
    </submittedName>
</protein>
<evidence type="ECO:0000313" key="2">
    <source>
        <dbReference type="Proteomes" id="UP000324222"/>
    </source>
</evidence>
<keyword evidence="2" id="KW-1185">Reference proteome</keyword>
<organism evidence="1 2">
    <name type="scientific">Portunus trituberculatus</name>
    <name type="common">Swimming crab</name>
    <name type="synonym">Neptunus trituberculatus</name>
    <dbReference type="NCBI Taxonomy" id="210409"/>
    <lineage>
        <taxon>Eukaryota</taxon>
        <taxon>Metazoa</taxon>
        <taxon>Ecdysozoa</taxon>
        <taxon>Arthropoda</taxon>
        <taxon>Crustacea</taxon>
        <taxon>Multicrustacea</taxon>
        <taxon>Malacostraca</taxon>
        <taxon>Eumalacostraca</taxon>
        <taxon>Eucarida</taxon>
        <taxon>Decapoda</taxon>
        <taxon>Pleocyemata</taxon>
        <taxon>Brachyura</taxon>
        <taxon>Eubrachyura</taxon>
        <taxon>Portunoidea</taxon>
        <taxon>Portunidae</taxon>
        <taxon>Portuninae</taxon>
        <taxon>Portunus</taxon>
    </lineage>
</organism>
<evidence type="ECO:0000313" key="1">
    <source>
        <dbReference type="EMBL" id="MPC61641.1"/>
    </source>
</evidence>
<dbReference type="AlphaFoldDB" id="A0A5B7GNG9"/>
<sequence>MPCRLSYTTESYVACRAPSWLASEETNRSGISRRRWYVAVFVSEDSPLCHLSLRPSTSSPRRLITHAVHPCVIYSSPPLHEYFPSHAFLMTAHIPQQIILFSSYPYTHAPGSLSCPSLPSRPNSLGLFPFQHTLHILYSLPPPGRERERISGLSWSDGRV</sequence>
<reference evidence="1 2" key="1">
    <citation type="submission" date="2019-05" db="EMBL/GenBank/DDBJ databases">
        <title>Another draft genome of Portunus trituberculatus and its Hox gene families provides insights of decapod evolution.</title>
        <authorList>
            <person name="Jeong J.-H."/>
            <person name="Song I."/>
            <person name="Kim S."/>
            <person name="Choi T."/>
            <person name="Kim D."/>
            <person name="Ryu S."/>
            <person name="Kim W."/>
        </authorList>
    </citation>
    <scope>NUCLEOTIDE SEQUENCE [LARGE SCALE GENOMIC DNA]</scope>
    <source>
        <tissue evidence="1">Muscle</tissue>
    </source>
</reference>